<protein>
    <recommendedName>
        <fullName evidence="1">CRAL-TRIO domain-containing protein</fullName>
    </recommendedName>
</protein>
<dbReference type="PANTHER" id="PTHR46277:SF3">
    <property type="entry name" value="BINDING PROTEIN, PUTATIVE-RELATED"/>
    <property type="match status" value="1"/>
</dbReference>
<dbReference type="SMART" id="SM00516">
    <property type="entry name" value="SEC14"/>
    <property type="match status" value="1"/>
</dbReference>
<evidence type="ECO:0000259" key="1">
    <source>
        <dbReference type="PROSITE" id="PS50191"/>
    </source>
</evidence>
<dbReference type="PANTHER" id="PTHR46277">
    <property type="entry name" value="OS03G0850700 PROTEIN"/>
    <property type="match status" value="1"/>
</dbReference>
<sequence length="285" mass="32763">MTSYLRQKFQSLTVSEDAKHGDLDSQNREEIERTRILTAKALVLQQDPSAKDVDDLMIRRFLRARDLDVDKASAMFLKYLKWRRESIPNGFISPSEITNELAQNKLFVQGHDKAGRPIMLVFAARHKPASTTVEEIKRFVIYILEKICSRMPNGHEKFTTIADLHGWGYANSDIRGYLAALTILQDCYPERLGKLLIINAPYIFMTAWKMVYPFIDKNTKRRVAILPNSTYISLPKTLRNLSCIFFQIVFVEDKKLRPTLLQDIDEDQLPDSVGGPLKLVPIQDC</sequence>
<dbReference type="SUPFAM" id="SSF52087">
    <property type="entry name" value="CRAL/TRIO domain"/>
    <property type="match status" value="1"/>
</dbReference>
<dbReference type="CDD" id="cd00170">
    <property type="entry name" value="SEC14"/>
    <property type="match status" value="1"/>
</dbReference>
<gene>
    <name evidence="2" type="ORF">SASPL_123970</name>
</gene>
<dbReference type="SMART" id="SM01100">
    <property type="entry name" value="CRAL_TRIO_N"/>
    <property type="match status" value="1"/>
</dbReference>
<proteinExistence type="predicted"/>
<feature type="domain" description="CRAL-TRIO" evidence="1">
    <location>
        <begin position="94"/>
        <end position="281"/>
    </location>
</feature>
<dbReference type="AlphaFoldDB" id="A0A8X8XRB0"/>
<dbReference type="InterPro" id="IPR036865">
    <property type="entry name" value="CRAL-TRIO_dom_sf"/>
</dbReference>
<reference evidence="2" key="2">
    <citation type="submission" date="2020-08" db="EMBL/GenBank/DDBJ databases">
        <title>Plant Genome Project.</title>
        <authorList>
            <person name="Zhang R.-G."/>
        </authorList>
    </citation>
    <scope>NUCLEOTIDE SEQUENCE</scope>
    <source>
        <strain evidence="2">Huo1</strain>
        <tissue evidence="2">Leaf</tissue>
    </source>
</reference>
<reference evidence="2" key="1">
    <citation type="submission" date="2018-01" db="EMBL/GenBank/DDBJ databases">
        <authorList>
            <person name="Mao J.F."/>
        </authorList>
    </citation>
    <scope>NUCLEOTIDE SEQUENCE</scope>
    <source>
        <strain evidence="2">Huo1</strain>
        <tissue evidence="2">Leaf</tissue>
    </source>
</reference>
<organism evidence="2">
    <name type="scientific">Salvia splendens</name>
    <name type="common">Scarlet sage</name>
    <dbReference type="NCBI Taxonomy" id="180675"/>
    <lineage>
        <taxon>Eukaryota</taxon>
        <taxon>Viridiplantae</taxon>
        <taxon>Streptophyta</taxon>
        <taxon>Embryophyta</taxon>
        <taxon>Tracheophyta</taxon>
        <taxon>Spermatophyta</taxon>
        <taxon>Magnoliopsida</taxon>
        <taxon>eudicotyledons</taxon>
        <taxon>Gunneridae</taxon>
        <taxon>Pentapetalae</taxon>
        <taxon>asterids</taxon>
        <taxon>lamiids</taxon>
        <taxon>Lamiales</taxon>
        <taxon>Lamiaceae</taxon>
        <taxon>Nepetoideae</taxon>
        <taxon>Mentheae</taxon>
        <taxon>Salviinae</taxon>
        <taxon>Salvia</taxon>
        <taxon>Salvia subgen. Calosphace</taxon>
        <taxon>core Calosphace</taxon>
    </lineage>
</organism>
<dbReference type="PROSITE" id="PS50191">
    <property type="entry name" value="CRAL_TRIO"/>
    <property type="match status" value="1"/>
</dbReference>
<evidence type="ECO:0000313" key="2">
    <source>
        <dbReference type="EMBL" id="KAG6416538.1"/>
    </source>
</evidence>
<accession>A0A8X8XRB0</accession>
<name>A0A8X8XRB0_SALSN</name>
<dbReference type="InterPro" id="IPR036273">
    <property type="entry name" value="CRAL/TRIO_N_dom_sf"/>
</dbReference>
<dbReference type="InterPro" id="IPR011074">
    <property type="entry name" value="CRAL/TRIO_N_dom"/>
</dbReference>
<dbReference type="InterPro" id="IPR001251">
    <property type="entry name" value="CRAL-TRIO_dom"/>
</dbReference>
<dbReference type="Gene3D" id="3.40.525.10">
    <property type="entry name" value="CRAL-TRIO lipid binding domain"/>
    <property type="match status" value="1"/>
</dbReference>
<dbReference type="EMBL" id="PNBA02000008">
    <property type="protein sequence ID" value="KAG6416538.1"/>
    <property type="molecule type" value="Genomic_DNA"/>
</dbReference>
<comment type="caution">
    <text evidence="2">The sequence shown here is derived from an EMBL/GenBank/DDBJ whole genome shotgun (WGS) entry which is preliminary data.</text>
</comment>
<dbReference type="Pfam" id="PF00650">
    <property type="entry name" value="CRAL_TRIO"/>
    <property type="match status" value="1"/>
</dbReference>
<evidence type="ECO:0000313" key="3">
    <source>
        <dbReference type="Proteomes" id="UP000298416"/>
    </source>
</evidence>
<dbReference type="SUPFAM" id="SSF46938">
    <property type="entry name" value="CRAL/TRIO N-terminal domain"/>
    <property type="match status" value="1"/>
</dbReference>
<dbReference type="Proteomes" id="UP000298416">
    <property type="component" value="Unassembled WGS sequence"/>
</dbReference>
<keyword evidence="3" id="KW-1185">Reference proteome</keyword>